<dbReference type="InterPro" id="IPR050266">
    <property type="entry name" value="AB_hydrolase_sf"/>
</dbReference>
<dbReference type="Pfam" id="PF12697">
    <property type="entry name" value="Abhydrolase_6"/>
    <property type="match status" value="1"/>
</dbReference>
<name>A0ABN1G498_9ACTN</name>
<keyword evidence="1 4" id="KW-0378">Hydrolase</keyword>
<organism evidence="4 5">
    <name type="scientific">Sporichthya brevicatena</name>
    <dbReference type="NCBI Taxonomy" id="171442"/>
    <lineage>
        <taxon>Bacteria</taxon>
        <taxon>Bacillati</taxon>
        <taxon>Actinomycetota</taxon>
        <taxon>Actinomycetes</taxon>
        <taxon>Sporichthyales</taxon>
        <taxon>Sporichthyaceae</taxon>
        <taxon>Sporichthya</taxon>
    </lineage>
</organism>
<feature type="signal peptide" evidence="2">
    <location>
        <begin position="1"/>
        <end position="24"/>
    </location>
</feature>
<evidence type="ECO:0000256" key="1">
    <source>
        <dbReference type="ARBA" id="ARBA00022801"/>
    </source>
</evidence>
<evidence type="ECO:0000313" key="4">
    <source>
        <dbReference type="EMBL" id="GAA0603482.1"/>
    </source>
</evidence>
<evidence type="ECO:0000313" key="5">
    <source>
        <dbReference type="Proteomes" id="UP001500957"/>
    </source>
</evidence>
<dbReference type="InterPro" id="IPR029058">
    <property type="entry name" value="AB_hydrolase_fold"/>
</dbReference>
<dbReference type="EMBL" id="BAAAHE010000002">
    <property type="protein sequence ID" value="GAA0603482.1"/>
    <property type="molecule type" value="Genomic_DNA"/>
</dbReference>
<reference evidence="4 5" key="1">
    <citation type="journal article" date="2019" name="Int. J. Syst. Evol. Microbiol.">
        <title>The Global Catalogue of Microorganisms (GCM) 10K type strain sequencing project: providing services to taxonomists for standard genome sequencing and annotation.</title>
        <authorList>
            <consortium name="The Broad Institute Genomics Platform"/>
            <consortium name="The Broad Institute Genome Sequencing Center for Infectious Disease"/>
            <person name="Wu L."/>
            <person name="Ma J."/>
        </authorList>
    </citation>
    <scope>NUCLEOTIDE SEQUENCE [LARGE SCALE GENOMIC DNA]</scope>
    <source>
        <strain evidence="4 5">JCM 10671</strain>
    </source>
</reference>
<feature type="domain" description="AB hydrolase-1" evidence="3">
    <location>
        <begin position="61"/>
        <end position="322"/>
    </location>
</feature>
<dbReference type="Proteomes" id="UP001500957">
    <property type="component" value="Unassembled WGS sequence"/>
</dbReference>
<feature type="chain" id="PRO_5045587576" evidence="2">
    <location>
        <begin position="25"/>
        <end position="346"/>
    </location>
</feature>
<evidence type="ECO:0000256" key="2">
    <source>
        <dbReference type="SAM" id="SignalP"/>
    </source>
</evidence>
<dbReference type="SUPFAM" id="SSF53474">
    <property type="entry name" value="alpha/beta-Hydrolases"/>
    <property type="match status" value="1"/>
</dbReference>
<keyword evidence="5" id="KW-1185">Reference proteome</keyword>
<dbReference type="RefSeq" id="WP_344600517.1">
    <property type="nucleotide sequence ID" value="NZ_BAAAHE010000002.1"/>
</dbReference>
<sequence>MIRGLALTVVTALTASLAPTAAQASTPTTQCRQTQVPVQVTGTQEQLSATLCDPGDAGTVLVLFPGASYDSSYWDFPVRPRTYSQVRSLTQAGFATLALDPFGNADSSAPLSPRLNASVEAAALHQVVSALREGRVGRAYSRVVLVGHSLGSTIVALTAARYDGIDGVVLTGLLHRFDPVDTVALFTRGFAPAASDPKFADRGLDPGYLTTVPGARARFFNALTTEPDVLAAEELTRGVFPATDVPDAGVLIELLPTTGLIDVPVLLAVGEADRIMCGTPPTGTDCSSAATVRSAEAPWFSAAARLQVFVLPGAGHSLTTAPGTRQYQRAVIDWARSYVEADGGVR</sequence>
<dbReference type="InterPro" id="IPR000073">
    <property type="entry name" value="AB_hydrolase_1"/>
</dbReference>
<dbReference type="PANTHER" id="PTHR43798">
    <property type="entry name" value="MONOACYLGLYCEROL LIPASE"/>
    <property type="match status" value="1"/>
</dbReference>
<gene>
    <name evidence="4" type="ORF">GCM10009547_01340</name>
</gene>
<comment type="caution">
    <text evidence="4">The sequence shown here is derived from an EMBL/GenBank/DDBJ whole genome shotgun (WGS) entry which is preliminary data.</text>
</comment>
<protein>
    <submittedName>
        <fullName evidence="4">Alpha/beta hydrolase</fullName>
    </submittedName>
</protein>
<dbReference type="PANTHER" id="PTHR43798:SF31">
    <property type="entry name" value="AB HYDROLASE SUPERFAMILY PROTEIN YCLE"/>
    <property type="match status" value="1"/>
</dbReference>
<evidence type="ECO:0000259" key="3">
    <source>
        <dbReference type="Pfam" id="PF12697"/>
    </source>
</evidence>
<accession>A0ABN1G498</accession>
<dbReference type="GO" id="GO:0016787">
    <property type="term" value="F:hydrolase activity"/>
    <property type="evidence" value="ECO:0007669"/>
    <property type="project" value="UniProtKB-KW"/>
</dbReference>
<keyword evidence="2" id="KW-0732">Signal</keyword>
<proteinExistence type="predicted"/>
<dbReference type="Gene3D" id="3.40.50.1820">
    <property type="entry name" value="alpha/beta hydrolase"/>
    <property type="match status" value="1"/>
</dbReference>